<evidence type="ECO:0000313" key="3">
    <source>
        <dbReference type="Proteomes" id="UP000663841"/>
    </source>
</evidence>
<dbReference type="InterPro" id="IPR001810">
    <property type="entry name" value="F-box_dom"/>
</dbReference>
<dbReference type="AlphaFoldDB" id="A0A8H3A6C0"/>
<evidence type="ECO:0000259" key="1">
    <source>
        <dbReference type="PROSITE" id="PS50181"/>
    </source>
</evidence>
<reference evidence="2" key="1">
    <citation type="submission" date="2021-01" db="EMBL/GenBank/DDBJ databases">
        <authorList>
            <person name="Kaushik A."/>
        </authorList>
    </citation>
    <scope>NUCLEOTIDE SEQUENCE</scope>
    <source>
        <strain evidence="2">AG3-T5</strain>
    </source>
</reference>
<dbReference type="EMBL" id="CAJMWW010000015">
    <property type="protein sequence ID" value="CAE6398859.1"/>
    <property type="molecule type" value="Genomic_DNA"/>
</dbReference>
<dbReference type="Proteomes" id="UP000663841">
    <property type="component" value="Unassembled WGS sequence"/>
</dbReference>
<dbReference type="SUPFAM" id="SSF52047">
    <property type="entry name" value="RNI-like"/>
    <property type="match status" value="1"/>
</dbReference>
<dbReference type="PROSITE" id="PS50181">
    <property type="entry name" value="FBOX"/>
    <property type="match status" value="1"/>
</dbReference>
<dbReference type="Pfam" id="PF12937">
    <property type="entry name" value="F-box-like"/>
    <property type="match status" value="1"/>
</dbReference>
<protein>
    <recommendedName>
        <fullName evidence="1">F-box domain-containing protein</fullName>
    </recommendedName>
</protein>
<organism evidence="2 3">
    <name type="scientific">Rhizoctonia solani</name>
    <dbReference type="NCBI Taxonomy" id="456999"/>
    <lineage>
        <taxon>Eukaryota</taxon>
        <taxon>Fungi</taxon>
        <taxon>Dikarya</taxon>
        <taxon>Basidiomycota</taxon>
        <taxon>Agaricomycotina</taxon>
        <taxon>Agaricomycetes</taxon>
        <taxon>Cantharellales</taxon>
        <taxon>Ceratobasidiaceae</taxon>
        <taxon>Rhizoctonia</taxon>
    </lineage>
</organism>
<dbReference type="Gene3D" id="1.20.1280.50">
    <property type="match status" value="1"/>
</dbReference>
<feature type="domain" description="F-box" evidence="1">
    <location>
        <begin position="81"/>
        <end position="144"/>
    </location>
</feature>
<proteinExistence type="predicted"/>
<sequence length="535" mass="61854">MLDELRVASDLLRLALYRYRNACLAIKRCSTEYYPFAGQPQSTCPTSHMVLDEASLLEEHETKLRKSRITLHQIVNLYPDVVPVSRLPIDILVRIFTRLTEEEYEHALSDNRKATINMYPMTLSHVCSHWRQIVLQSPSLWSYITLVPDTKNKQRLAYVDFHSRRSKEALVDLFIAIRASKISNSTISINPFIGRIRSLRLRFRQVERNLLFSYVKRFQRTMHWKWVNLRVTMQAGHLITRCLRASNHALRQFVLHMGAVTEQHPFVESVAHPANRNSLRLDLPHDQLEDILSTITSLWLQGHYFNWESKAYHRLTTLQLEAAGQQTDLQSIPELRLANILASSPQLQYLNIQIGNIRDAIPPPPVHLSELEVLIGHVLLLQLIWPGSKELIVIIILQPDHNSSMLYSARIREFFSRANTVRLLSYGWLSSISEICHLLALAPDVRALALFFTELSGTLPDMLTYPSLNALYVLGWNIKKFVFWGRNRIVRGSSYVIDSKQSLEKELSDLKNTRLEFFPRLNEEASPIDFFASQP</sequence>
<name>A0A8H3A6C0_9AGAM</name>
<accession>A0A8H3A6C0</accession>
<comment type="caution">
    <text evidence="2">The sequence shown here is derived from an EMBL/GenBank/DDBJ whole genome shotgun (WGS) entry which is preliminary data.</text>
</comment>
<gene>
    <name evidence="2" type="ORF">RDB_LOCUS5379</name>
</gene>
<evidence type="ECO:0000313" key="2">
    <source>
        <dbReference type="EMBL" id="CAE6398859.1"/>
    </source>
</evidence>